<dbReference type="Proteomes" id="UP001172911">
    <property type="component" value="Unassembled WGS sequence"/>
</dbReference>
<sequence>MTFWNFCFLARILCVRKYVSRRTGLPFVVVQKNEEGFYIMAKRQTKILKEETVNLTWAEALHSFVFWKQAQGLSRTIGQVSKMLNIEFRERFSLPTLNLASTYSGLDKPLAPIPDEVHVAYYTGKVQPFVKWYKLTGEIVSNQAASDNLVKGAGKNE</sequence>
<reference evidence="1" key="1">
    <citation type="journal article" date="2023" name="J. Hazard. Mater.">
        <title>Anaerobic biodegradation of pyrene and benzo[a]pyrene by a new sulfate-reducing Desulforamulus aquiferis strain DSA.</title>
        <authorList>
            <person name="Zhang Z."/>
            <person name="Sun J."/>
            <person name="Gong X."/>
            <person name="Wang C."/>
            <person name="Wang H."/>
        </authorList>
    </citation>
    <scope>NUCLEOTIDE SEQUENCE</scope>
    <source>
        <strain evidence="1">DSA</strain>
    </source>
</reference>
<name>A0AAW7ZC20_9FIRM</name>
<dbReference type="EMBL" id="JARPTC010000009">
    <property type="protein sequence ID" value="MDO7786993.1"/>
    <property type="molecule type" value="Genomic_DNA"/>
</dbReference>
<accession>A0AAW7ZC20</accession>
<gene>
    <name evidence="1" type="ORF">P6N53_07170</name>
</gene>
<protein>
    <submittedName>
        <fullName evidence="1">Uncharacterized protein</fullName>
    </submittedName>
</protein>
<proteinExistence type="predicted"/>
<keyword evidence="2" id="KW-1185">Reference proteome</keyword>
<evidence type="ECO:0000313" key="1">
    <source>
        <dbReference type="EMBL" id="MDO7786993.1"/>
    </source>
</evidence>
<evidence type="ECO:0000313" key="2">
    <source>
        <dbReference type="Proteomes" id="UP001172911"/>
    </source>
</evidence>
<reference evidence="1" key="2">
    <citation type="submission" date="2023-03" db="EMBL/GenBank/DDBJ databases">
        <authorList>
            <person name="Zhang Z."/>
        </authorList>
    </citation>
    <scope>NUCLEOTIDE SEQUENCE</scope>
    <source>
        <strain evidence="1">DSA</strain>
    </source>
</reference>
<organism evidence="1 2">
    <name type="scientific">Desulforamulus aquiferis</name>
    <dbReference type="NCBI Taxonomy" id="1397668"/>
    <lineage>
        <taxon>Bacteria</taxon>
        <taxon>Bacillati</taxon>
        <taxon>Bacillota</taxon>
        <taxon>Clostridia</taxon>
        <taxon>Eubacteriales</taxon>
        <taxon>Peptococcaceae</taxon>
        <taxon>Desulforamulus</taxon>
    </lineage>
</organism>
<dbReference type="AlphaFoldDB" id="A0AAW7ZC20"/>
<comment type="caution">
    <text evidence="1">The sequence shown here is derived from an EMBL/GenBank/DDBJ whole genome shotgun (WGS) entry which is preliminary data.</text>
</comment>